<evidence type="ECO:0000313" key="2">
    <source>
        <dbReference type="EMBL" id="POR34560.1"/>
    </source>
</evidence>
<accession>A0A2S4KWL5</accession>
<evidence type="ECO:0000256" key="1">
    <source>
        <dbReference type="SAM" id="MobiDB-lite"/>
    </source>
</evidence>
<keyword evidence="3" id="KW-1185">Reference proteome</keyword>
<dbReference type="AlphaFoldDB" id="A0A2S4KWL5"/>
<comment type="caution">
    <text evidence="2">The sequence shown here is derived from an EMBL/GenBank/DDBJ whole genome shotgun (WGS) entry which is preliminary data.</text>
</comment>
<proteinExistence type="predicted"/>
<feature type="compositionally biased region" description="Polar residues" evidence="1">
    <location>
        <begin position="57"/>
        <end position="67"/>
    </location>
</feature>
<gene>
    <name evidence="2" type="ORF">TPAR_05253</name>
</gene>
<feature type="region of interest" description="Disordered" evidence="1">
    <location>
        <begin position="31"/>
        <end position="73"/>
    </location>
</feature>
<evidence type="ECO:0000313" key="3">
    <source>
        <dbReference type="Proteomes" id="UP000237481"/>
    </source>
</evidence>
<sequence>MFILVRAAPWPSVTATNMVMLQTKISDLSPSRTTLTPIRRRAHPMSTNPGADRSFRKSGSASASTISCGPLRA</sequence>
<dbReference type="Proteomes" id="UP000237481">
    <property type="component" value="Unassembled WGS sequence"/>
</dbReference>
<dbReference type="EMBL" id="PKSG01000515">
    <property type="protein sequence ID" value="POR34560.1"/>
    <property type="molecule type" value="Genomic_DNA"/>
</dbReference>
<name>A0A2S4KWL5_9HYPO</name>
<protein>
    <submittedName>
        <fullName evidence="2">Uncharacterized protein</fullName>
    </submittedName>
</protein>
<organism evidence="2 3">
    <name type="scientific">Tolypocladium paradoxum</name>
    <dbReference type="NCBI Taxonomy" id="94208"/>
    <lineage>
        <taxon>Eukaryota</taxon>
        <taxon>Fungi</taxon>
        <taxon>Dikarya</taxon>
        <taxon>Ascomycota</taxon>
        <taxon>Pezizomycotina</taxon>
        <taxon>Sordariomycetes</taxon>
        <taxon>Hypocreomycetidae</taxon>
        <taxon>Hypocreales</taxon>
        <taxon>Ophiocordycipitaceae</taxon>
        <taxon>Tolypocladium</taxon>
    </lineage>
</organism>
<reference evidence="2 3" key="1">
    <citation type="submission" date="2018-01" db="EMBL/GenBank/DDBJ databases">
        <title>Harnessing the power of phylogenomics to disentangle the directionality and signatures of interkingdom host jumping in the parasitic fungal genus Tolypocladium.</title>
        <authorList>
            <person name="Quandt C.A."/>
            <person name="Patterson W."/>
            <person name="Spatafora J.W."/>
        </authorList>
    </citation>
    <scope>NUCLEOTIDE SEQUENCE [LARGE SCALE GENOMIC DNA]</scope>
    <source>
        <strain evidence="2 3">NRBC 100945</strain>
    </source>
</reference>